<organism evidence="7 8">
    <name type="scientific">Virgibacillus alimentarius</name>
    <dbReference type="NCBI Taxonomy" id="698769"/>
    <lineage>
        <taxon>Bacteria</taxon>
        <taxon>Bacillati</taxon>
        <taxon>Bacillota</taxon>
        <taxon>Bacilli</taxon>
        <taxon>Bacillales</taxon>
        <taxon>Bacillaceae</taxon>
        <taxon>Virgibacillus</taxon>
    </lineage>
</organism>
<dbReference type="Gene3D" id="1.20.1740.10">
    <property type="entry name" value="Amino acid/polyamine transporter I"/>
    <property type="match status" value="1"/>
</dbReference>
<dbReference type="PANTHER" id="PTHR42770">
    <property type="entry name" value="AMINO ACID TRANSPORTER-RELATED"/>
    <property type="match status" value="1"/>
</dbReference>
<keyword evidence="3 6" id="KW-0812">Transmembrane</keyword>
<comment type="subcellular location">
    <subcellularLocation>
        <location evidence="1">Cell membrane</location>
        <topology evidence="1">Multi-pass membrane protein</topology>
    </subcellularLocation>
</comment>
<feature type="transmembrane region" description="Helical" evidence="6">
    <location>
        <begin position="151"/>
        <end position="172"/>
    </location>
</feature>
<evidence type="ECO:0000256" key="5">
    <source>
        <dbReference type="ARBA" id="ARBA00023136"/>
    </source>
</evidence>
<feature type="transmembrane region" description="Helical" evidence="6">
    <location>
        <begin position="354"/>
        <end position="375"/>
    </location>
</feature>
<proteinExistence type="predicted"/>
<keyword evidence="2" id="KW-1003">Cell membrane</keyword>
<accession>A0ABS4SAR6</accession>
<dbReference type="Pfam" id="PF13520">
    <property type="entry name" value="AA_permease_2"/>
    <property type="match status" value="1"/>
</dbReference>
<keyword evidence="4 6" id="KW-1133">Transmembrane helix</keyword>
<dbReference type="InterPro" id="IPR002293">
    <property type="entry name" value="AA/rel_permease1"/>
</dbReference>
<feature type="transmembrane region" description="Helical" evidence="6">
    <location>
        <begin position="269"/>
        <end position="291"/>
    </location>
</feature>
<feature type="transmembrane region" description="Helical" evidence="6">
    <location>
        <begin position="230"/>
        <end position="249"/>
    </location>
</feature>
<dbReference type="EMBL" id="JAGIKX010000019">
    <property type="protein sequence ID" value="MBP2258095.1"/>
    <property type="molecule type" value="Genomic_DNA"/>
</dbReference>
<feature type="transmembrane region" description="Helical" evidence="6">
    <location>
        <begin position="42"/>
        <end position="62"/>
    </location>
</feature>
<evidence type="ECO:0000256" key="3">
    <source>
        <dbReference type="ARBA" id="ARBA00022692"/>
    </source>
</evidence>
<dbReference type="Proteomes" id="UP001519294">
    <property type="component" value="Unassembled WGS sequence"/>
</dbReference>
<evidence type="ECO:0000256" key="6">
    <source>
        <dbReference type="SAM" id="Phobius"/>
    </source>
</evidence>
<dbReference type="PANTHER" id="PTHR42770:SF8">
    <property type="entry name" value="PUTRESCINE IMPORTER PUUP"/>
    <property type="match status" value="1"/>
</dbReference>
<evidence type="ECO:0000256" key="1">
    <source>
        <dbReference type="ARBA" id="ARBA00004651"/>
    </source>
</evidence>
<feature type="transmembrane region" description="Helical" evidence="6">
    <location>
        <begin position="123"/>
        <end position="139"/>
    </location>
</feature>
<gene>
    <name evidence="7" type="ORF">J2Z81_002066</name>
</gene>
<feature type="transmembrane region" description="Helical" evidence="6">
    <location>
        <begin position="387"/>
        <end position="407"/>
    </location>
</feature>
<feature type="transmembrane region" description="Helical" evidence="6">
    <location>
        <begin position="413"/>
        <end position="430"/>
    </location>
</feature>
<feature type="transmembrane region" description="Helical" evidence="6">
    <location>
        <begin position="192"/>
        <end position="210"/>
    </location>
</feature>
<feature type="transmembrane region" description="Helical" evidence="6">
    <location>
        <begin position="90"/>
        <end position="117"/>
    </location>
</feature>
<feature type="transmembrane region" description="Helical" evidence="6">
    <location>
        <begin position="12"/>
        <end position="36"/>
    </location>
</feature>
<protein>
    <submittedName>
        <fullName evidence="7">Amino acid transporter</fullName>
    </submittedName>
</protein>
<keyword evidence="8" id="KW-1185">Reference proteome</keyword>
<dbReference type="InterPro" id="IPR050367">
    <property type="entry name" value="APC_superfamily"/>
</dbReference>
<reference evidence="7 8" key="1">
    <citation type="submission" date="2021-03" db="EMBL/GenBank/DDBJ databases">
        <title>Genomic Encyclopedia of Type Strains, Phase IV (KMG-IV): sequencing the most valuable type-strain genomes for metagenomic binning, comparative biology and taxonomic classification.</title>
        <authorList>
            <person name="Goeker M."/>
        </authorList>
    </citation>
    <scope>NUCLEOTIDE SEQUENCE [LARGE SCALE GENOMIC DNA]</scope>
    <source>
        <strain evidence="7 8">DSM 25790</strain>
    </source>
</reference>
<feature type="transmembrane region" description="Helical" evidence="6">
    <location>
        <begin position="330"/>
        <end position="348"/>
    </location>
</feature>
<evidence type="ECO:0000313" key="7">
    <source>
        <dbReference type="EMBL" id="MBP2258095.1"/>
    </source>
</evidence>
<comment type="caution">
    <text evidence="7">The sequence shown here is derived from an EMBL/GenBank/DDBJ whole genome shotgun (WGS) entry which is preliminary data.</text>
</comment>
<dbReference type="PIRSF" id="PIRSF006060">
    <property type="entry name" value="AA_transporter"/>
    <property type="match status" value="1"/>
</dbReference>
<keyword evidence="5 6" id="KW-0472">Membrane</keyword>
<dbReference type="RefSeq" id="WP_226371279.1">
    <property type="nucleotide sequence ID" value="NZ_JAGIKX010000019.1"/>
</dbReference>
<evidence type="ECO:0000256" key="4">
    <source>
        <dbReference type="ARBA" id="ARBA00022989"/>
    </source>
</evidence>
<sequence length="446" mass="48641">MNENIKLSRSLSLLSVIAYGFAFMALTTVFSTYGVASQISHGMVAGSYILALVVMMFTAYSYGQMAKEFPISGSAYTYTQKVIGPQVGFLIGWAILMDYLFIPMVNFLLFGVFFSAAFPEVPMQVWIFALIVIVTYVNVRGIKVGASANLLVVGVSLLFLTVFCMLSIRSIVQGTGTGMLLNIEPFFNPNESFEYVVAGAALLCFSFLGFDAVSTFSEEVKNPKKNIPRAIILVTVIGGIIFTIVSYLAHNVWPNYMQFKDPDSASYEIMALVGGNALEAGFLAVTAFVVFGSASAAQASASRVLYAMGRDGQLPRTFFGKLSKKTKAPVNNILLIGFLSLSALFLSLTLVASFINFGALIAFTFVNISVIVLYFGKKKQRSFKGIILYFLIPLIGSALTMWLLFNLDTPSKVLGSIWFGLGVLYLLFLTKGLKQQLPGMDKDEAM</sequence>
<evidence type="ECO:0000313" key="8">
    <source>
        <dbReference type="Proteomes" id="UP001519294"/>
    </source>
</evidence>
<name>A0ABS4SAR6_9BACI</name>
<evidence type="ECO:0000256" key="2">
    <source>
        <dbReference type="ARBA" id="ARBA00022475"/>
    </source>
</evidence>